<keyword evidence="4 7" id="KW-0413">Isomerase</keyword>
<dbReference type="OrthoDB" id="3194672at2"/>
<dbReference type="SUPFAM" id="SSF53743">
    <property type="entry name" value="FucI/AraA N-terminal and middle domains"/>
    <property type="match status" value="1"/>
</dbReference>
<dbReference type="PANTHER" id="PTHR38464:SF1">
    <property type="entry name" value="L-ARABINOSE ISOMERASE"/>
    <property type="match status" value="1"/>
</dbReference>
<keyword evidence="3" id="KW-0464">Manganese</keyword>
<gene>
    <name evidence="7" type="ORF">A4H97_23310</name>
</gene>
<dbReference type="GO" id="GO:0005829">
    <property type="term" value="C:cytosol"/>
    <property type="evidence" value="ECO:0007669"/>
    <property type="project" value="TreeGrafter"/>
</dbReference>
<reference evidence="8" key="1">
    <citation type="submission" date="2016-04" db="EMBL/GenBank/DDBJ databases">
        <authorList>
            <person name="Chen L."/>
            <person name="Zhuang W."/>
            <person name="Wang G."/>
        </authorList>
    </citation>
    <scope>NUCLEOTIDE SEQUENCE [LARGE SCALE GENOMIC DNA]</scope>
    <source>
        <strain evidence="8">17621</strain>
    </source>
</reference>
<evidence type="ECO:0000313" key="8">
    <source>
        <dbReference type="Proteomes" id="UP000192610"/>
    </source>
</evidence>
<dbReference type="AlphaFoldDB" id="A0A1V9F4Q8"/>
<protein>
    <submittedName>
        <fullName evidence="7">Arabinose isomerase</fullName>
    </submittedName>
</protein>
<dbReference type="InterPro" id="IPR003762">
    <property type="entry name" value="Lara_isomerase"/>
</dbReference>
<dbReference type="STRING" id="354355.SAMN05660816_04539"/>
<dbReference type="GO" id="GO:0008733">
    <property type="term" value="F:L-arabinose isomerase activity"/>
    <property type="evidence" value="ECO:0007669"/>
    <property type="project" value="InterPro"/>
</dbReference>
<dbReference type="Pfam" id="PF11762">
    <property type="entry name" value="Arabinose_Iso_C"/>
    <property type="match status" value="1"/>
</dbReference>
<evidence type="ECO:0000256" key="5">
    <source>
        <dbReference type="ARBA" id="ARBA00023277"/>
    </source>
</evidence>
<proteinExistence type="predicted"/>
<evidence type="ECO:0000313" key="7">
    <source>
        <dbReference type="EMBL" id="OQP53380.1"/>
    </source>
</evidence>
<dbReference type="PANTHER" id="PTHR38464">
    <property type="entry name" value="L-ARABINOSE ISOMERASE"/>
    <property type="match status" value="1"/>
</dbReference>
<evidence type="ECO:0000256" key="3">
    <source>
        <dbReference type="ARBA" id="ARBA00023211"/>
    </source>
</evidence>
<dbReference type="Proteomes" id="UP000192610">
    <property type="component" value="Unassembled WGS sequence"/>
</dbReference>
<dbReference type="GO" id="GO:0019569">
    <property type="term" value="P:L-arabinose catabolic process to D-xylulose 5-phosphate"/>
    <property type="evidence" value="ECO:0007669"/>
    <property type="project" value="TreeGrafter"/>
</dbReference>
<feature type="domain" description="L-arabinose isomerase C-terminal" evidence="6">
    <location>
        <begin position="333"/>
        <end position="469"/>
    </location>
</feature>
<evidence type="ECO:0000256" key="1">
    <source>
        <dbReference type="ARBA" id="ARBA00022723"/>
    </source>
</evidence>
<evidence type="ECO:0000259" key="6">
    <source>
        <dbReference type="Pfam" id="PF11762"/>
    </source>
</evidence>
<dbReference type="InterPro" id="IPR024664">
    <property type="entry name" value="Ara_Isoase_C"/>
</dbReference>
<dbReference type="SUPFAM" id="SSF50443">
    <property type="entry name" value="FucI/AraA C-terminal domain-like"/>
    <property type="match status" value="1"/>
</dbReference>
<evidence type="ECO:0000256" key="2">
    <source>
        <dbReference type="ARBA" id="ARBA00022935"/>
    </source>
</evidence>
<dbReference type="GO" id="GO:0046872">
    <property type="term" value="F:metal ion binding"/>
    <property type="evidence" value="ECO:0007669"/>
    <property type="project" value="UniProtKB-KW"/>
</dbReference>
<evidence type="ECO:0000256" key="4">
    <source>
        <dbReference type="ARBA" id="ARBA00023235"/>
    </source>
</evidence>
<dbReference type="CDD" id="cd00578">
    <property type="entry name" value="L-fuc_L-ara-isomerases"/>
    <property type="match status" value="1"/>
</dbReference>
<organism evidence="7 8">
    <name type="scientific">Niastella yeongjuensis</name>
    <dbReference type="NCBI Taxonomy" id="354355"/>
    <lineage>
        <taxon>Bacteria</taxon>
        <taxon>Pseudomonadati</taxon>
        <taxon>Bacteroidota</taxon>
        <taxon>Chitinophagia</taxon>
        <taxon>Chitinophagales</taxon>
        <taxon>Chitinophagaceae</taxon>
        <taxon>Niastella</taxon>
    </lineage>
</organism>
<dbReference type="InterPro" id="IPR009015">
    <property type="entry name" value="Fucose_isomerase_N/cen_sf"/>
</dbReference>
<dbReference type="EMBL" id="LVXG01000006">
    <property type="protein sequence ID" value="OQP53380.1"/>
    <property type="molecule type" value="Genomic_DNA"/>
</dbReference>
<accession>A0A1V9F4Q8</accession>
<comment type="caution">
    <text evidence="7">The sequence shown here is derived from an EMBL/GenBank/DDBJ whole genome shotgun (WGS) entry which is preliminary data.</text>
</comment>
<keyword evidence="8" id="KW-1185">Reference proteome</keyword>
<sequence>MKNTPAFKIGLFGIGLDTYWPQFDGLKARLEGYLQEVHDRIATDHPGIVNAGLVDTADKAFEAGYRFRTEGVNLILLYVTTYALSSTVLPVVQQAKVPVIVLNLSPEAAIDYAAFNKMNDRTRMTGEWLAYCSACPVPEIANVFLRTGIQFYQVTGMLHNDEECWKEILEWVEAAKVAHTMSFNRLGCMGHYYSGMLDIYSDLTQQYRFFGGHIELIEVDELAAIRRSVTEKEIDERVQLFYSTFDVQSDCAVEELKRAARTSVALDRLTEQYQLGSMAYYYKGTGNEENEDTISSIILGNSLLTARGIPVAGEYEIKNAQAMKIMDSFGAGGSFTEYYAMDFKEDIVLMGHDGPGHIAIAEGKTKVRPLHVYHGKVGRGLSVEMSVKNGPVTLLSVVQEGNGQLQLLTAEATSVPGPILEIGNTNSRYKFSIGARRFVNDWNSHGPAHHCAVGVGHIVSKIKKLGLLLGMNVVQVC</sequence>
<dbReference type="RefSeq" id="WP_081197728.1">
    <property type="nucleotide sequence ID" value="NZ_FOCZ01000008.1"/>
</dbReference>
<keyword evidence="2" id="KW-0054">Arabinose catabolism</keyword>
<keyword evidence="1" id="KW-0479">Metal-binding</keyword>
<name>A0A1V9F4Q8_9BACT</name>
<dbReference type="InterPro" id="IPR004216">
    <property type="entry name" value="Fuc/Ara_isomerase_C"/>
</dbReference>
<keyword evidence="5" id="KW-0119">Carbohydrate metabolism</keyword>